<dbReference type="Proteomes" id="UP000187485">
    <property type="component" value="Unassembled WGS sequence"/>
</dbReference>
<gene>
    <name evidence="3" type="ORF">cpu_17580</name>
</gene>
<keyword evidence="4" id="KW-1185">Reference proteome</keyword>
<evidence type="ECO:0000256" key="1">
    <source>
        <dbReference type="SAM" id="Phobius"/>
    </source>
</evidence>
<dbReference type="STRING" id="870242.cpu_17580"/>
<keyword evidence="1" id="KW-0812">Transmembrane</keyword>
<dbReference type="RefSeq" id="WP_075859687.1">
    <property type="nucleotide sequence ID" value="NZ_BDJK01000036.1"/>
</dbReference>
<dbReference type="Pfam" id="PF09851">
    <property type="entry name" value="SHOCT"/>
    <property type="match status" value="1"/>
</dbReference>
<proteinExistence type="predicted"/>
<evidence type="ECO:0000313" key="3">
    <source>
        <dbReference type="EMBL" id="GAV23248.1"/>
    </source>
</evidence>
<dbReference type="AlphaFoldDB" id="A0A1L8CWE6"/>
<dbReference type="OrthoDB" id="5461404at2"/>
<evidence type="ECO:0000313" key="4">
    <source>
        <dbReference type="Proteomes" id="UP000187485"/>
    </source>
</evidence>
<reference evidence="4" key="1">
    <citation type="submission" date="2016-12" db="EMBL/GenBank/DDBJ databases">
        <title>Draft Genome Sequences od Carboxydothermus pertinax and islandicus, Hydrogenogenic Carboxydotrophic Bacteria.</title>
        <authorList>
            <person name="Fukuyama Y."/>
            <person name="Ohmae K."/>
            <person name="Yoneda Y."/>
            <person name="Yoshida T."/>
            <person name="Sako Y."/>
        </authorList>
    </citation>
    <scope>NUCLEOTIDE SEQUENCE [LARGE SCALE GENOMIC DNA]</scope>
    <source>
        <strain evidence="4">Ug1</strain>
    </source>
</reference>
<keyword evidence="1" id="KW-1133">Transmembrane helix</keyword>
<comment type="caution">
    <text evidence="3">The sequence shown here is derived from an EMBL/GenBank/DDBJ whole genome shotgun (WGS) entry which is preliminary data.</text>
</comment>
<dbReference type="InterPro" id="IPR018649">
    <property type="entry name" value="SHOCT"/>
</dbReference>
<feature type="transmembrane region" description="Helical" evidence="1">
    <location>
        <begin position="20"/>
        <end position="38"/>
    </location>
</feature>
<name>A0A1L8CWE6_9THEO</name>
<sequence>MMWRFFPGFGYGYGYYPGSFLINLLLFLAVIVVAALIFRRFGIFFPMGGCGHHVSHTNHRSSAEEILRERYARGEITREDYLKALEDLKK</sequence>
<dbReference type="EMBL" id="BDJK01000036">
    <property type="protein sequence ID" value="GAV23248.1"/>
    <property type="molecule type" value="Genomic_DNA"/>
</dbReference>
<keyword evidence="1" id="KW-0472">Membrane</keyword>
<protein>
    <recommendedName>
        <fullName evidence="2">SHOCT domain-containing protein</fullName>
    </recommendedName>
</protein>
<accession>A0A1L8CWE6</accession>
<feature type="domain" description="SHOCT" evidence="2">
    <location>
        <begin position="63"/>
        <end position="88"/>
    </location>
</feature>
<evidence type="ECO:0000259" key="2">
    <source>
        <dbReference type="Pfam" id="PF09851"/>
    </source>
</evidence>
<organism evidence="3 4">
    <name type="scientific">Carboxydothermus pertinax</name>
    <dbReference type="NCBI Taxonomy" id="870242"/>
    <lineage>
        <taxon>Bacteria</taxon>
        <taxon>Bacillati</taxon>
        <taxon>Bacillota</taxon>
        <taxon>Clostridia</taxon>
        <taxon>Thermoanaerobacterales</taxon>
        <taxon>Thermoanaerobacteraceae</taxon>
        <taxon>Carboxydothermus</taxon>
    </lineage>
</organism>